<dbReference type="RefSeq" id="WP_128384125.1">
    <property type="nucleotide sequence ID" value="NZ_CP035033.1"/>
</dbReference>
<dbReference type="Proteomes" id="UP000285478">
    <property type="component" value="Chromosome"/>
</dbReference>
<dbReference type="KEGG" id="htr:EPV75_00620"/>
<accession>A0A410H175</accession>
<dbReference type="Pfam" id="PF01882">
    <property type="entry name" value="DUF58"/>
    <property type="match status" value="1"/>
</dbReference>
<dbReference type="InterPro" id="IPR002881">
    <property type="entry name" value="DUF58"/>
</dbReference>
<name>A0A410H175_9GAMM</name>
<dbReference type="PANTHER" id="PTHR33608">
    <property type="entry name" value="BLL2464 PROTEIN"/>
    <property type="match status" value="1"/>
</dbReference>
<evidence type="ECO:0000313" key="2">
    <source>
        <dbReference type="EMBL" id="QAB14281.1"/>
    </source>
</evidence>
<protein>
    <submittedName>
        <fullName evidence="2">DUF58 domain-containing protein</fullName>
    </submittedName>
</protein>
<reference evidence="2 3" key="1">
    <citation type="journal article" date="2018" name="Environ. Microbiol.">
        <title>Genomes of ubiquitous marine and hypersaline Hydrogenovibrio, Thiomicrorhabdus and Thiomicrospira spp. encode a diversity of mechanisms to sustain chemolithoautotrophy in heterogeneous environments.</title>
        <authorList>
            <person name="Scott K.M."/>
            <person name="Williams J."/>
            <person name="Porter C.M.B."/>
            <person name="Russel S."/>
            <person name="Harmer T.L."/>
            <person name="Paul J.H."/>
            <person name="Antonen K.M."/>
            <person name="Bridges M.K."/>
            <person name="Camper G.J."/>
            <person name="Campla C.K."/>
            <person name="Casella L.G."/>
            <person name="Chase E."/>
            <person name="Conrad J.W."/>
            <person name="Cruz M.C."/>
            <person name="Dunlap D.S."/>
            <person name="Duran L."/>
            <person name="Fahsbender E.M."/>
            <person name="Goldsmith D.B."/>
            <person name="Keeley R.F."/>
            <person name="Kondoff M.R."/>
            <person name="Kussy B.I."/>
            <person name="Lane M.K."/>
            <person name="Lawler S."/>
            <person name="Leigh B.A."/>
            <person name="Lewis C."/>
            <person name="Lostal L.M."/>
            <person name="Marking D."/>
            <person name="Mancera P.A."/>
            <person name="McClenthan E.C."/>
            <person name="McIntyre E.A."/>
            <person name="Mine J.A."/>
            <person name="Modi S."/>
            <person name="Moore B.D."/>
            <person name="Morgan W.A."/>
            <person name="Nelson K.M."/>
            <person name="Nguyen K.N."/>
            <person name="Ogburn N."/>
            <person name="Parrino D.G."/>
            <person name="Pedapudi A.D."/>
            <person name="Pelham R.P."/>
            <person name="Preece A.M."/>
            <person name="Rampersad E.A."/>
            <person name="Richardson J.C."/>
            <person name="Rodgers C.M."/>
            <person name="Schaffer B.L."/>
            <person name="Sheridan N.E."/>
            <person name="Solone M.R."/>
            <person name="Staley Z.R."/>
            <person name="Tabuchi M."/>
            <person name="Waide R.J."/>
            <person name="Wanjugi P.W."/>
            <person name="Young S."/>
            <person name="Clum A."/>
            <person name="Daum C."/>
            <person name="Huntemann M."/>
            <person name="Ivanova N."/>
            <person name="Kyrpides N."/>
            <person name="Mikhailova N."/>
            <person name="Palaniappan K."/>
            <person name="Pillay M."/>
            <person name="Reddy T.B.K."/>
            <person name="Shapiro N."/>
            <person name="Stamatis D."/>
            <person name="Varghese N."/>
            <person name="Woyke T."/>
            <person name="Boden R."/>
            <person name="Freyermuth S.K."/>
            <person name="Kerfeld C.A."/>
        </authorList>
    </citation>
    <scope>NUCLEOTIDE SEQUENCE [LARGE SCALE GENOMIC DNA]</scope>
    <source>
        <strain evidence="2 3">JR-2</strain>
    </source>
</reference>
<proteinExistence type="predicted"/>
<evidence type="ECO:0000313" key="3">
    <source>
        <dbReference type="Proteomes" id="UP000285478"/>
    </source>
</evidence>
<dbReference type="EMBL" id="CP035033">
    <property type="protein sequence ID" value="QAB14281.1"/>
    <property type="molecule type" value="Genomic_DNA"/>
</dbReference>
<sequence length="304" mass="34801">MSHAASPYTQMDDLIALRFHVKPRRLAQQQKLISEKGGYHQAIRKGRGMEFSEVREYTAGDDVRHIDWKVSARTQKTHTKVFTEELEKPVVCVLEQTPKLFFGSRTRFKADMALQLLAALGWVTLQQGDRFGGLAFNHLGHQWVEPRHHQTSVMQFLHQSLALQQQLSSPGTSSSEQWVTQLSQLQKHLRPGTRVFLIGDFLNSSDAFIEKLTQLKRHADITLLHVYDPLEIHLPTLGQLKLTDGDHEMALNTLDDAFREQYTELYESAWQTLHQQLAPWHLPLVDIATDEDPVKGLMAQGILR</sequence>
<organism evidence="2 3">
    <name type="scientific">Hydrogenovibrio thermophilus</name>
    <dbReference type="NCBI Taxonomy" id="265883"/>
    <lineage>
        <taxon>Bacteria</taxon>
        <taxon>Pseudomonadati</taxon>
        <taxon>Pseudomonadota</taxon>
        <taxon>Gammaproteobacteria</taxon>
        <taxon>Thiotrichales</taxon>
        <taxon>Piscirickettsiaceae</taxon>
        <taxon>Hydrogenovibrio</taxon>
    </lineage>
</organism>
<dbReference type="AlphaFoldDB" id="A0A410H175"/>
<feature type="domain" description="DUF58" evidence="1">
    <location>
        <begin position="53"/>
        <end position="266"/>
    </location>
</feature>
<dbReference type="PANTHER" id="PTHR33608:SF12">
    <property type="entry name" value="DUF58 DOMAIN-CONTAINING PROTEIN"/>
    <property type="match status" value="1"/>
</dbReference>
<gene>
    <name evidence="2" type="ORF">EPV75_00620</name>
</gene>
<evidence type="ECO:0000259" key="1">
    <source>
        <dbReference type="Pfam" id="PF01882"/>
    </source>
</evidence>
<keyword evidence="3" id="KW-1185">Reference proteome</keyword>